<accession>A0ABW8FP88</accession>
<reference evidence="1 2" key="1">
    <citation type="submission" date="2024-10" db="EMBL/GenBank/DDBJ databases">
        <title>The Natural Products Discovery Center: Release of the First 8490 Sequenced Strains for Exploring Actinobacteria Biosynthetic Diversity.</title>
        <authorList>
            <person name="Kalkreuter E."/>
            <person name="Kautsar S.A."/>
            <person name="Yang D."/>
            <person name="Bader C.D."/>
            <person name="Teijaro C.N."/>
            <person name="Fluegel L."/>
            <person name="Davis C.M."/>
            <person name="Simpson J.R."/>
            <person name="Lauterbach L."/>
            <person name="Steele A.D."/>
            <person name="Gui C."/>
            <person name="Meng S."/>
            <person name="Li G."/>
            <person name="Viehrig K."/>
            <person name="Ye F."/>
            <person name="Su P."/>
            <person name="Kiefer A.F."/>
            <person name="Nichols A."/>
            <person name="Cepeda A.J."/>
            <person name="Yan W."/>
            <person name="Fan B."/>
            <person name="Jiang Y."/>
            <person name="Adhikari A."/>
            <person name="Zheng C.-J."/>
            <person name="Schuster L."/>
            <person name="Cowan T.M."/>
            <person name="Smanski M.J."/>
            <person name="Chevrette M.G."/>
            <person name="De Carvalho L.P.S."/>
            <person name="Shen B."/>
        </authorList>
    </citation>
    <scope>NUCLEOTIDE SEQUENCE [LARGE SCALE GENOMIC DNA]</scope>
    <source>
        <strain evidence="1 2">NPDC089932</strain>
    </source>
</reference>
<evidence type="ECO:0000313" key="1">
    <source>
        <dbReference type="EMBL" id="MFJ4083896.1"/>
    </source>
</evidence>
<protein>
    <submittedName>
        <fullName evidence="1">Uncharacterized protein</fullName>
    </submittedName>
</protein>
<keyword evidence="2" id="KW-1185">Reference proteome</keyword>
<gene>
    <name evidence="1" type="ORF">ACIP2Z_33725</name>
</gene>
<organism evidence="1 2">
    <name type="scientific">Streptomyces iakyrus</name>
    <dbReference type="NCBI Taxonomy" id="68219"/>
    <lineage>
        <taxon>Bacteria</taxon>
        <taxon>Bacillati</taxon>
        <taxon>Actinomycetota</taxon>
        <taxon>Actinomycetes</taxon>
        <taxon>Kitasatosporales</taxon>
        <taxon>Streptomycetaceae</taxon>
        <taxon>Streptomyces</taxon>
    </lineage>
</organism>
<proteinExistence type="predicted"/>
<evidence type="ECO:0000313" key="2">
    <source>
        <dbReference type="Proteomes" id="UP001617511"/>
    </source>
</evidence>
<dbReference type="EMBL" id="JBIVGG010000016">
    <property type="protein sequence ID" value="MFJ4083896.1"/>
    <property type="molecule type" value="Genomic_DNA"/>
</dbReference>
<dbReference type="Proteomes" id="UP001617511">
    <property type="component" value="Unassembled WGS sequence"/>
</dbReference>
<name>A0ABW8FP88_9ACTN</name>
<dbReference type="RefSeq" id="WP_402075466.1">
    <property type="nucleotide sequence ID" value="NZ_JBIVGG010000016.1"/>
</dbReference>
<comment type="caution">
    <text evidence="1">The sequence shown here is derived from an EMBL/GenBank/DDBJ whole genome shotgun (WGS) entry which is preliminary data.</text>
</comment>
<sequence>MATIHQQKDYWATSTPIEPGRGFWISWPTPAFDPIGAWTITGTPVDYRSGYYTMSTKEEVHVTTRTYFVGDIQVADSWVGASFHNTGQRPISYWHTVQTCVY</sequence>